<protein>
    <recommendedName>
        <fullName evidence="3">Reverse transcriptase/retrotransposon-derived protein RNase H-like domain-containing protein</fullName>
    </recommendedName>
</protein>
<reference evidence="1 2" key="1">
    <citation type="journal article" date="2019" name="Sci. Rep.">
        <title>Orb-weaving spider Araneus ventricosus genome elucidates the spidroin gene catalogue.</title>
        <authorList>
            <person name="Kono N."/>
            <person name="Nakamura H."/>
            <person name="Ohtoshi R."/>
            <person name="Moran D.A.P."/>
            <person name="Shinohara A."/>
            <person name="Yoshida Y."/>
            <person name="Fujiwara M."/>
            <person name="Mori M."/>
            <person name="Tomita M."/>
            <person name="Arakawa K."/>
        </authorList>
    </citation>
    <scope>NUCLEOTIDE SEQUENCE [LARGE SCALE GENOMIC DNA]</scope>
</reference>
<evidence type="ECO:0000313" key="2">
    <source>
        <dbReference type="Proteomes" id="UP000499080"/>
    </source>
</evidence>
<evidence type="ECO:0000313" key="1">
    <source>
        <dbReference type="EMBL" id="GBM36013.1"/>
    </source>
</evidence>
<gene>
    <name evidence="1" type="ORF">AVEN_78107_1</name>
</gene>
<dbReference type="Proteomes" id="UP000499080">
    <property type="component" value="Unassembled WGS sequence"/>
</dbReference>
<evidence type="ECO:0008006" key="3">
    <source>
        <dbReference type="Google" id="ProtNLM"/>
    </source>
</evidence>
<comment type="caution">
    <text evidence="1">The sequence shown here is derived from an EMBL/GenBank/DDBJ whole genome shotgun (WGS) entry which is preliminary data.</text>
</comment>
<dbReference type="SUPFAM" id="SSF56672">
    <property type="entry name" value="DNA/RNA polymerases"/>
    <property type="match status" value="1"/>
</dbReference>
<dbReference type="OrthoDB" id="775972at2759"/>
<organism evidence="1 2">
    <name type="scientific">Araneus ventricosus</name>
    <name type="common">Orbweaver spider</name>
    <name type="synonym">Epeira ventricosa</name>
    <dbReference type="NCBI Taxonomy" id="182803"/>
    <lineage>
        <taxon>Eukaryota</taxon>
        <taxon>Metazoa</taxon>
        <taxon>Ecdysozoa</taxon>
        <taxon>Arthropoda</taxon>
        <taxon>Chelicerata</taxon>
        <taxon>Arachnida</taxon>
        <taxon>Araneae</taxon>
        <taxon>Araneomorphae</taxon>
        <taxon>Entelegynae</taxon>
        <taxon>Araneoidea</taxon>
        <taxon>Araneidae</taxon>
        <taxon>Araneus</taxon>
    </lineage>
</organism>
<accession>A0A4Y2F3N4</accession>
<name>A0A4Y2F3N4_ARAVE</name>
<keyword evidence="2" id="KW-1185">Reference proteome</keyword>
<proteinExistence type="predicted"/>
<dbReference type="GO" id="GO:0071897">
    <property type="term" value="P:DNA biosynthetic process"/>
    <property type="evidence" value="ECO:0007669"/>
    <property type="project" value="UniProtKB-ARBA"/>
</dbReference>
<sequence length="165" mass="18725">MTFGSQCSFKLCRGTLIVSSETFQVAMHKVDDLLIASGRSRESRVIFDLVFSKLSEHGVAKILATLNFTIVFKDAAKEQACLHGLVAHVKKDNTPIAWTEDTRSAFESCKRLTLMRQHYLSCCRRSRSSPPVPARQHRESLKSSPQWKTFPAELVCIQALHRFRD</sequence>
<dbReference type="EMBL" id="BGPR01000800">
    <property type="protein sequence ID" value="GBM36013.1"/>
    <property type="molecule type" value="Genomic_DNA"/>
</dbReference>
<dbReference type="InterPro" id="IPR043502">
    <property type="entry name" value="DNA/RNA_pol_sf"/>
</dbReference>
<dbReference type="AlphaFoldDB" id="A0A4Y2F3N4"/>